<feature type="region of interest" description="Disordered" evidence="1">
    <location>
        <begin position="119"/>
        <end position="166"/>
    </location>
</feature>
<dbReference type="AlphaFoldDB" id="D6W6W9"/>
<sequence>MWVQETWETEEDVEKDIRLMAEYVVPLENGQDSRERKVPETILQYRKLMEENRRKPLNSDLDDYIWGRVVPVGELVEPQPLDEAKLIRKIREVSGFGYSNELIENYFKAKVYDLPKDREINPCVKPLGPPTELRPDSGRARARPLASARRAGRSQLGSDASPRPCP</sequence>
<gene>
    <name evidence="2" type="primary">AUGUSTUS-3.0.2_14186</name>
    <name evidence="2" type="ORF">TcasGA2_TC014186</name>
</gene>
<reference evidence="2 3" key="1">
    <citation type="journal article" date="2008" name="Nature">
        <title>The genome of the model beetle and pest Tribolium castaneum.</title>
        <authorList>
            <consortium name="Tribolium Genome Sequencing Consortium"/>
            <person name="Richards S."/>
            <person name="Gibbs R.A."/>
            <person name="Weinstock G.M."/>
            <person name="Brown S.J."/>
            <person name="Denell R."/>
            <person name="Beeman R.W."/>
            <person name="Gibbs R."/>
            <person name="Beeman R.W."/>
            <person name="Brown S.J."/>
            <person name="Bucher G."/>
            <person name="Friedrich M."/>
            <person name="Grimmelikhuijzen C.J."/>
            <person name="Klingler M."/>
            <person name="Lorenzen M."/>
            <person name="Richards S."/>
            <person name="Roth S."/>
            <person name="Schroder R."/>
            <person name="Tautz D."/>
            <person name="Zdobnov E.M."/>
            <person name="Muzny D."/>
            <person name="Gibbs R.A."/>
            <person name="Weinstock G.M."/>
            <person name="Attaway T."/>
            <person name="Bell S."/>
            <person name="Buhay C.J."/>
            <person name="Chandrabose M.N."/>
            <person name="Chavez D."/>
            <person name="Clerk-Blankenburg K.P."/>
            <person name="Cree A."/>
            <person name="Dao M."/>
            <person name="Davis C."/>
            <person name="Chacko J."/>
            <person name="Dinh H."/>
            <person name="Dugan-Rocha S."/>
            <person name="Fowler G."/>
            <person name="Garner T.T."/>
            <person name="Garnes J."/>
            <person name="Gnirke A."/>
            <person name="Hawes A."/>
            <person name="Hernandez J."/>
            <person name="Hines S."/>
            <person name="Holder M."/>
            <person name="Hume J."/>
            <person name="Jhangiani S.N."/>
            <person name="Joshi V."/>
            <person name="Khan Z.M."/>
            <person name="Jackson L."/>
            <person name="Kovar C."/>
            <person name="Kowis A."/>
            <person name="Lee S."/>
            <person name="Lewis L.R."/>
            <person name="Margolis J."/>
            <person name="Morgan M."/>
            <person name="Nazareth L.V."/>
            <person name="Nguyen N."/>
            <person name="Okwuonu G."/>
            <person name="Parker D."/>
            <person name="Richards S."/>
            <person name="Ruiz S.J."/>
            <person name="Santibanez J."/>
            <person name="Savard J."/>
            <person name="Scherer S.E."/>
            <person name="Schneider B."/>
            <person name="Sodergren E."/>
            <person name="Tautz D."/>
            <person name="Vattahil S."/>
            <person name="Villasana D."/>
            <person name="White C.S."/>
            <person name="Wright R."/>
            <person name="Park Y."/>
            <person name="Beeman R.W."/>
            <person name="Lord J."/>
            <person name="Oppert B."/>
            <person name="Lorenzen M."/>
            <person name="Brown S."/>
            <person name="Wang L."/>
            <person name="Savard J."/>
            <person name="Tautz D."/>
            <person name="Richards S."/>
            <person name="Weinstock G."/>
            <person name="Gibbs R.A."/>
            <person name="Liu Y."/>
            <person name="Worley K."/>
            <person name="Weinstock G."/>
            <person name="Elsik C.G."/>
            <person name="Reese J.T."/>
            <person name="Elhaik E."/>
            <person name="Landan G."/>
            <person name="Graur D."/>
            <person name="Arensburger P."/>
            <person name="Atkinson P."/>
            <person name="Beeman R.W."/>
            <person name="Beidler J."/>
            <person name="Brown S.J."/>
            <person name="Demuth J.P."/>
            <person name="Drury D.W."/>
            <person name="Du Y.Z."/>
            <person name="Fujiwara H."/>
            <person name="Lorenzen M."/>
            <person name="Maselli V."/>
            <person name="Osanai M."/>
            <person name="Park Y."/>
            <person name="Robertson H.M."/>
            <person name="Tu Z."/>
            <person name="Wang J.J."/>
            <person name="Wang S."/>
            <person name="Richards S."/>
            <person name="Song H."/>
            <person name="Zhang L."/>
            <person name="Sodergren E."/>
            <person name="Werner D."/>
            <person name="Stanke M."/>
            <person name="Morgenstern B."/>
            <person name="Solovyev V."/>
            <person name="Kosarev P."/>
            <person name="Brown G."/>
            <person name="Chen H.C."/>
            <person name="Ermolaeva O."/>
            <person name="Hlavina W."/>
            <person name="Kapustin Y."/>
            <person name="Kiryutin B."/>
            <person name="Kitts P."/>
            <person name="Maglott D."/>
            <person name="Pruitt K."/>
            <person name="Sapojnikov V."/>
            <person name="Souvorov A."/>
            <person name="Mackey A.J."/>
            <person name="Waterhouse R.M."/>
            <person name="Wyder S."/>
            <person name="Zdobnov E.M."/>
            <person name="Zdobnov E.M."/>
            <person name="Wyder S."/>
            <person name="Kriventseva E.V."/>
            <person name="Kadowaki T."/>
            <person name="Bork P."/>
            <person name="Aranda M."/>
            <person name="Bao R."/>
            <person name="Beermann A."/>
            <person name="Berns N."/>
            <person name="Bolognesi R."/>
            <person name="Bonneton F."/>
            <person name="Bopp D."/>
            <person name="Brown S.J."/>
            <person name="Bucher G."/>
            <person name="Butts T."/>
            <person name="Chaumot A."/>
            <person name="Denell R.E."/>
            <person name="Ferrier D.E."/>
            <person name="Friedrich M."/>
            <person name="Gordon C.M."/>
            <person name="Jindra M."/>
            <person name="Klingler M."/>
            <person name="Lan Q."/>
            <person name="Lattorff H.M."/>
            <person name="Laudet V."/>
            <person name="von Levetsow C."/>
            <person name="Liu Z."/>
            <person name="Lutz R."/>
            <person name="Lynch J.A."/>
            <person name="da Fonseca R.N."/>
            <person name="Posnien N."/>
            <person name="Reuter R."/>
            <person name="Roth S."/>
            <person name="Savard J."/>
            <person name="Schinko J.B."/>
            <person name="Schmitt C."/>
            <person name="Schoppmeier M."/>
            <person name="Schroder R."/>
            <person name="Shippy T.D."/>
            <person name="Simonnet F."/>
            <person name="Marques-Souza H."/>
            <person name="Tautz D."/>
            <person name="Tomoyasu Y."/>
            <person name="Trauner J."/>
            <person name="Van der Zee M."/>
            <person name="Vervoort M."/>
            <person name="Wittkopp N."/>
            <person name="Wimmer E.A."/>
            <person name="Yang X."/>
            <person name="Jones A.K."/>
            <person name="Sattelle D.B."/>
            <person name="Ebert P.R."/>
            <person name="Nelson D."/>
            <person name="Scott J.G."/>
            <person name="Beeman R.W."/>
            <person name="Muthukrishnan S."/>
            <person name="Kramer K.J."/>
            <person name="Arakane Y."/>
            <person name="Beeman R.W."/>
            <person name="Zhu Q."/>
            <person name="Hogenkamp D."/>
            <person name="Dixit R."/>
            <person name="Oppert B."/>
            <person name="Jiang H."/>
            <person name="Zou Z."/>
            <person name="Marshall J."/>
            <person name="Elpidina E."/>
            <person name="Vinokurov K."/>
            <person name="Oppert C."/>
            <person name="Zou Z."/>
            <person name="Evans J."/>
            <person name="Lu Z."/>
            <person name="Zhao P."/>
            <person name="Sumathipala N."/>
            <person name="Altincicek B."/>
            <person name="Vilcinskas A."/>
            <person name="Williams M."/>
            <person name="Hultmark D."/>
            <person name="Hetru C."/>
            <person name="Jiang H."/>
            <person name="Grimmelikhuijzen C.J."/>
            <person name="Hauser F."/>
            <person name="Cazzamali G."/>
            <person name="Williamson M."/>
            <person name="Park Y."/>
            <person name="Li B."/>
            <person name="Tanaka Y."/>
            <person name="Predel R."/>
            <person name="Neupert S."/>
            <person name="Schachtner J."/>
            <person name="Verleyen P."/>
            <person name="Raible F."/>
            <person name="Bork P."/>
            <person name="Friedrich M."/>
            <person name="Walden K.K."/>
            <person name="Robertson H.M."/>
            <person name="Angeli S."/>
            <person name="Foret S."/>
            <person name="Bucher G."/>
            <person name="Schuetz S."/>
            <person name="Maleszka R."/>
            <person name="Wimmer E.A."/>
            <person name="Beeman R.W."/>
            <person name="Lorenzen M."/>
            <person name="Tomoyasu Y."/>
            <person name="Miller S.C."/>
            <person name="Grossmann D."/>
            <person name="Bucher G."/>
        </authorList>
    </citation>
    <scope>NUCLEOTIDE SEQUENCE [LARGE SCALE GENOMIC DNA]</scope>
    <source>
        <strain evidence="2 3">Georgia GA2</strain>
    </source>
</reference>
<dbReference type="EMBL" id="KQ971307">
    <property type="protein sequence ID" value="EFA11475.2"/>
    <property type="molecule type" value="Genomic_DNA"/>
</dbReference>
<proteinExistence type="predicted"/>
<name>D6W6W9_TRICA</name>
<evidence type="ECO:0000256" key="1">
    <source>
        <dbReference type="SAM" id="MobiDB-lite"/>
    </source>
</evidence>
<organism evidence="2 3">
    <name type="scientific">Tribolium castaneum</name>
    <name type="common">Red flour beetle</name>
    <dbReference type="NCBI Taxonomy" id="7070"/>
    <lineage>
        <taxon>Eukaryota</taxon>
        <taxon>Metazoa</taxon>
        <taxon>Ecdysozoa</taxon>
        <taxon>Arthropoda</taxon>
        <taxon>Hexapoda</taxon>
        <taxon>Insecta</taxon>
        <taxon>Pterygota</taxon>
        <taxon>Neoptera</taxon>
        <taxon>Endopterygota</taxon>
        <taxon>Coleoptera</taxon>
        <taxon>Polyphaga</taxon>
        <taxon>Cucujiformia</taxon>
        <taxon>Tenebrionidae</taxon>
        <taxon>Tenebrionidae incertae sedis</taxon>
        <taxon>Tribolium</taxon>
    </lineage>
</organism>
<reference evidence="2 3" key="2">
    <citation type="journal article" date="2010" name="Nucleic Acids Res.">
        <title>BeetleBase in 2010: revisions to provide comprehensive genomic information for Tribolium castaneum.</title>
        <authorList>
            <person name="Kim H.S."/>
            <person name="Murphy T."/>
            <person name="Xia J."/>
            <person name="Caragea D."/>
            <person name="Park Y."/>
            <person name="Beeman R.W."/>
            <person name="Lorenzen M.D."/>
            <person name="Butcher S."/>
            <person name="Manak J.R."/>
            <person name="Brown S.J."/>
        </authorList>
    </citation>
    <scope>GENOME REANNOTATION</scope>
    <source>
        <strain evidence="2 3">Georgia GA2</strain>
    </source>
</reference>
<evidence type="ECO:0000313" key="3">
    <source>
        <dbReference type="Proteomes" id="UP000007266"/>
    </source>
</evidence>
<accession>D6W6W9</accession>
<keyword evidence="3" id="KW-1185">Reference proteome</keyword>
<dbReference type="InParanoid" id="D6W6W9"/>
<protein>
    <submittedName>
        <fullName evidence="2">Uncharacterized protein</fullName>
    </submittedName>
</protein>
<evidence type="ECO:0000313" key="2">
    <source>
        <dbReference type="EMBL" id="EFA11475.2"/>
    </source>
</evidence>
<dbReference type="HOGENOM" id="CLU_1827828_0_0_1"/>
<dbReference type="Proteomes" id="UP000007266">
    <property type="component" value="Linkage group 1"/>
</dbReference>